<keyword evidence="1" id="KW-0732">Signal</keyword>
<dbReference type="Gene3D" id="3.80.10.10">
    <property type="entry name" value="Ribonuclease Inhibitor"/>
    <property type="match status" value="1"/>
</dbReference>
<dbReference type="PANTHER" id="PTHR24373:SF370">
    <property type="entry name" value="FISH-LIPS, ISOFORM E"/>
    <property type="match status" value="1"/>
</dbReference>
<comment type="caution">
    <text evidence="3">The sequence shown here is derived from an EMBL/GenBank/DDBJ whole genome shotgun (WGS) entry which is preliminary data.</text>
</comment>
<dbReference type="Pfam" id="PF13855">
    <property type="entry name" value="LRR_8"/>
    <property type="match status" value="1"/>
</dbReference>
<sequence>MKSLRVKFFIILYYCFMIFIHPTRSINLNCHFRVSAWWPGPTYYECEDTQSSIQTEEEAIVTGVHGSHMSGKNNDDVKSFYSYRKIMLFFPKGLENYFKNLEIIGIVNEKLPKIEQNDLKPFYKLRVLYLDGNQIETLEPDLFKYNLNIEAINLSNNKIKYVDVSVFKHLVSLKTLWFENNHCHSGKISDSATDVIKVIDDIRERCFVDKILNNLQNFQEFELTNLKAEIAALKVEISNLQTENTDLKVENAKITAENTNLSENLEKCLNDKNEFKNDLKSCNAEMREFTKRTLRPGNIEREREEK</sequence>
<dbReference type="GO" id="GO:0005615">
    <property type="term" value="C:extracellular space"/>
    <property type="evidence" value="ECO:0007669"/>
    <property type="project" value="TreeGrafter"/>
</dbReference>
<organism evidence="3 4">
    <name type="scientific">Polypedilum vanderplanki</name>
    <name type="common">Sleeping chironomid midge</name>
    <dbReference type="NCBI Taxonomy" id="319348"/>
    <lineage>
        <taxon>Eukaryota</taxon>
        <taxon>Metazoa</taxon>
        <taxon>Ecdysozoa</taxon>
        <taxon>Arthropoda</taxon>
        <taxon>Hexapoda</taxon>
        <taxon>Insecta</taxon>
        <taxon>Pterygota</taxon>
        <taxon>Neoptera</taxon>
        <taxon>Endopterygota</taxon>
        <taxon>Diptera</taxon>
        <taxon>Nematocera</taxon>
        <taxon>Chironomoidea</taxon>
        <taxon>Chironomidae</taxon>
        <taxon>Chironominae</taxon>
        <taxon>Polypedilum</taxon>
        <taxon>Polypedilum</taxon>
    </lineage>
</organism>
<dbReference type="SUPFAM" id="SSF52058">
    <property type="entry name" value="L domain-like"/>
    <property type="match status" value="1"/>
</dbReference>
<name>A0A9J6BDR2_POLVA</name>
<dbReference type="Proteomes" id="UP001107558">
    <property type="component" value="Chromosome 4"/>
</dbReference>
<dbReference type="AlphaFoldDB" id="A0A9J6BDR2"/>
<proteinExistence type="predicted"/>
<gene>
    <name evidence="3" type="ORF">PVAND_015819</name>
</gene>
<dbReference type="OrthoDB" id="7791664at2759"/>
<reference evidence="3" key="1">
    <citation type="submission" date="2021-03" db="EMBL/GenBank/DDBJ databases">
        <title>Chromosome level genome of the anhydrobiotic midge Polypedilum vanderplanki.</title>
        <authorList>
            <person name="Yoshida Y."/>
            <person name="Kikawada T."/>
            <person name="Gusev O."/>
        </authorList>
    </citation>
    <scope>NUCLEOTIDE SEQUENCE</scope>
    <source>
        <strain evidence="3">NIAS01</strain>
        <tissue evidence="3">Whole body or cell culture</tissue>
    </source>
</reference>
<dbReference type="InterPro" id="IPR032675">
    <property type="entry name" value="LRR_dom_sf"/>
</dbReference>
<evidence type="ECO:0000313" key="4">
    <source>
        <dbReference type="Proteomes" id="UP001107558"/>
    </source>
</evidence>
<dbReference type="Gene3D" id="6.10.250.3110">
    <property type="match status" value="1"/>
</dbReference>
<feature type="coiled-coil region" evidence="2">
    <location>
        <begin position="223"/>
        <end position="292"/>
    </location>
</feature>
<dbReference type="PANTHER" id="PTHR24373">
    <property type="entry name" value="SLIT RELATED LEUCINE-RICH REPEAT NEURONAL PROTEIN"/>
    <property type="match status" value="1"/>
</dbReference>
<dbReference type="GO" id="GO:0031012">
    <property type="term" value="C:extracellular matrix"/>
    <property type="evidence" value="ECO:0007669"/>
    <property type="project" value="TreeGrafter"/>
</dbReference>
<evidence type="ECO:0000256" key="1">
    <source>
        <dbReference type="ARBA" id="ARBA00022729"/>
    </source>
</evidence>
<evidence type="ECO:0000313" key="3">
    <source>
        <dbReference type="EMBL" id="KAG5667850.1"/>
    </source>
</evidence>
<protein>
    <submittedName>
        <fullName evidence="3">Uncharacterized protein</fullName>
    </submittedName>
</protein>
<evidence type="ECO:0000256" key="2">
    <source>
        <dbReference type="SAM" id="Coils"/>
    </source>
</evidence>
<dbReference type="EMBL" id="JADBJN010000004">
    <property type="protein sequence ID" value="KAG5667850.1"/>
    <property type="molecule type" value="Genomic_DNA"/>
</dbReference>
<keyword evidence="4" id="KW-1185">Reference proteome</keyword>
<keyword evidence="2" id="KW-0175">Coiled coil</keyword>
<accession>A0A9J6BDR2</accession>
<dbReference type="InterPro" id="IPR050328">
    <property type="entry name" value="Dev_Immune_Receptor"/>
</dbReference>
<dbReference type="InterPro" id="IPR001611">
    <property type="entry name" value="Leu-rich_rpt"/>
</dbReference>
<dbReference type="PROSITE" id="PS51450">
    <property type="entry name" value="LRR"/>
    <property type="match status" value="1"/>
</dbReference>